<accession>A0A918WML9</accession>
<evidence type="ECO:0000313" key="3">
    <source>
        <dbReference type="Proteomes" id="UP000638981"/>
    </source>
</evidence>
<evidence type="ECO:0000313" key="2">
    <source>
        <dbReference type="EMBL" id="GHC60928.1"/>
    </source>
</evidence>
<evidence type="ECO:0000256" key="1">
    <source>
        <dbReference type="SAM" id="SignalP"/>
    </source>
</evidence>
<dbReference type="AlphaFoldDB" id="A0A918WML9"/>
<gene>
    <name evidence="2" type="ORF">GCM10007315_26090</name>
</gene>
<organism evidence="2 3">
    <name type="scientific">Neogemmobacter tilapiae</name>
    <dbReference type="NCBI Taxonomy" id="875041"/>
    <lineage>
        <taxon>Bacteria</taxon>
        <taxon>Pseudomonadati</taxon>
        <taxon>Pseudomonadota</taxon>
        <taxon>Alphaproteobacteria</taxon>
        <taxon>Rhodobacterales</taxon>
        <taxon>Paracoccaceae</taxon>
        <taxon>Neogemmobacter</taxon>
    </lineage>
</organism>
<dbReference type="EMBL" id="BMYJ01000008">
    <property type="protein sequence ID" value="GHC60928.1"/>
    <property type="molecule type" value="Genomic_DNA"/>
</dbReference>
<dbReference type="RefSeq" id="WP_189412128.1">
    <property type="nucleotide sequence ID" value="NZ_BMYJ01000008.1"/>
</dbReference>
<evidence type="ECO:0008006" key="4">
    <source>
        <dbReference type="Google" id="ProtNLM"/>
    </source>
</evidence>
<keyword evidence="3" id="KW-1185">Reference proteome</keyword>
<feature type="signal peptide" evidence="1">
    <location>
        <begin position="1"/>
        <end position="23"/>
    </location>
</feature>
<name>A0A918WML9_9RHOB</name>
<keyword evidence="1" id="KW-0732">Signal</keyword>
<sequence length="154" mass="16104">MLGYKTTLLCAAFTAAMASAAAAQGTADCDAQFTALDTDGNGFLSDTEAPRDYARTRIDAITLQETGISPAEFAALCASENWAENKPEEGAPFEGANSFTEEQARDRALAWDVTGVSALTLDEQGIWRGEGQLAGAAVSVAIDYKGNVVTTPKS</sequence>
<reference evidence="2" key="1">
    <citation type="journal article" date="2014" name="Int. J. Syst. Evol. Microbiol.">
        <title>Complete genome sequence of Corynebacterium casei LMG S-19264T (=DSM 44701T), isolated from a smear-ripened cheese.</title>
        <authorList>
            <consortium name="US DOE Joint Genome Institute (JGI-PGF)"/>
            <person name="Walter F."/>
            <person name="Albersmeier A."/>
            <person name="Kalinowski J."/>
            <person name="Ruckert C."/>
        </authorList>
    </citation>
    <scope>NUCLEOTIDE SEQUENCE</scope>
    <source>
        <strain evidence="2">KCTC 23310</strain>
    </source>
</reference>
<feature type="chain" id="PRO_5037756261" description="EF-hand domain-containing protein" evidence="1">
    <location>
        <begin position="24"/>
        <end position="154"/>
    </location>
</feature>
<protein>
    <recommendedName>
        <fullName evidence="4">EF-hand domain-containing protein</fullName>
    </recommendedName>
</protein>
<dbReference type="Proteomes" id="UP000638981">
    <property type="component" value="Unassembled WGS sequence"/>
</dbReference>
<comment type="caution">
    <text evidence="2">The sequence shown here is derived from an EMBL/GenBank/DDBJ whole genome shotgun (WGS) entry which is preliminary data.</text>
</comment>
<proteinExistence type="predicted"/>
<reference evidence="2" key="2">
    <citation type="submission" date="2020-09" db="EMBL/GenBank/DDBJ databases">
        <authorList>
            <person name="Sun Q."/>
            <person name="Kim S."/>
        </authorList>
    </citation>
    <scope>NUCLEOTIDE SEQUENCE</scope>
    <source>
        <strain evidence="2">KCTC 23310</strain>
    </source>
</reference>